<sequence>MLAMGWLEDSEHEQDGVYGLELVSEAGEEPEATTGRGTGFGTSTGGTGVERRETIGSDQARRLPRALRVVGILAVGAALTVTLWPASGPRAAKPAPADIRVAGTSLVPAGRVTTLTLVLANDTPSSASIGEAVLQDADGRRIGSNRRWPAGEIASGSTLAINIPVPYYCDTHISQRLPIALHVSVSSPLDPGRSRTLSYPLDAQVWQQFTNYQAGVCDATSAIGLMTGQVSVVGTNPGTRSVKVVTPVWTDVPLTVDGLFSANPALWTTDDPQPPLVLPAGGWQPLVTDWHVSDCGAMSGQWDKAQSVVLAYEGPTGGTSLVIPLPAGVVAQLSATACPP</sequence>
<keyword evidence="3" id="KW-1185">Reference proteome</keyword>
<evidence type="ECO:0000313" key="3">
    <source>
        <dbReference type="Proteomes" id="UP001500751"/>
    </source>
</evidence>
<protein>
    <submittedName>
        <fullName evidence="2">Uncharacterized protein</fullName>
    </submittedName>
</protein>
<evidence type="ECO:0000313" key="2">
    <source>
        <dbReference type="EMBL" id="GAA2065150.1"/>
    </source>
</evidence>
<comment type="caution">
    <text evidence="2">The sequence shown here is derived from an EMBL/GenBank/DDBJ whole genome shotgun (WGS) entry which is preliminary data.</text>
</comment>
<accession>A0ABP5H655</accession>
<name>A0ABP5H655_9ACTN</name>
<reference evidence="3" key="1">
    <citation type="journal article" date="2019" name="Int. J. Syst. Evol. Microbiol.">
        <title>The Global Catalogue of Microorganisms (GCM) 10K type strain sequencing project: providing services to taxonomists for standard genome sequencing and annotation.</title>
        <authorList>
            <consortium name="The Broad Institute Genomics Platform"/>
            <consortium name="The Broad Institute Genome Sequencing Center for Infectious Disease"/>
            <person name="Wu L."/>
            <person name="Ma J."/>
        </authorList>
    </citation>
    <scope>NUCLEOTIDE SEQUENCE [LARGE SCALE GENOMIC DNA]</scope>
    <source>
        <strain evidence="3">JCM 16014</strain>
    </source>
</reference>
<gene>
    <name evidence="2" type="ORF">GCM10009839_90950</name>
</gene>
<proteinExistence type="predicted"/>
<organism evidence="2 3">
    <name type="scientific">Catenulispora yoronensis</name>
    <dbReference type="NCBI Taxonomy" id="450799"/>
    <lineage>
        <taxon>Bacteria</taxon>
        <taxon>Bacillati</taxon>
        <taxon>Actinomycetota</taxon>
        <taxon>Actinomycetes</taxon>
        <taxon>Catenulisporales</taxon>
        <taxon>Catenulisporaceae</taxon>
        <taxon>Catenulispora</taxon>
    </lineage>
</organism>
<feature type="compositionally biased region" description="Gly residues" evidence="1">
    <location>
        <begin position="36"/>
        <end position="48"/>
    </location>
</feature>
<dbReference type="EMBL" id="BAAAQN010000100">
    <property type="protein sequence ID" value="GAA2065150.1"/>
    <property type="molecule type" value="Genomic_DNA"/>
</dbReference>
<evidence type="ECO:0000256" key="1">
    <source>
        <dbReference type="SAM" id="MobiDB-lite"/>
    </source>
</evidence>
<dbReference type="Proteomes" id="UP001500751">
    <property type="component" value="Unassembled WGS sequence"/>
</dbReference>
<feature type="region of interest" description="Disordered" evidence="1">
    <location>
        <begin position="26"/>
        <end position="50"/>
    </location>
</feature>